<evidence type="ECO:0000256" key="2">
    <source>
        <dbReference type="ARBA" id="ARBA00006774"/>
    </source>
</evidence>
<comment type="pathway">
    <text evidence="10">Amino-acid biosynthesis; L-arginine biosynthesis; N(2)-acetyl-L-ornithine from L-glutamate: step 1/4.</text>
</comment>
<dbReference type="AlphaFoldDB" id="A0A5N5QQB8"/>
<dbReference type="EC" id="2.3.1.1" evidence="10"/>
<dbReference type="GO" id="GO:0006526">
    <property type="term" value="P:L-arginine biosynthetic process"/>
    <property type="evidence" value="ECO:0007669"/>
    <property type="project" value="UniProtKB-UniRule"/>
</dbReference>
<feature type="binding site" evidence="10">
    <location>
        <position position="443"/>
    </location>
    <ligand>
        <name>substrate</name>
    </ligand>
</feature>
<comment type="subcellular location">
    <subcellularLocation>
        <location evidence="1 10">Mitochondrion matrix</location>
    </subcellularLocation>
</comment>
<comment type="similarity">
    <text evidence="2 10">Belongs to the ArgJ family.</text>
</comment>
<dbReference type="GO" id="GO:0005759">
    <property type="term" value="C:mitochondrial matrix"/>
    <property type="evidence" value="ECO:0007669"/>
    <property type="project" value="UniProtKB-SubCell"/>
</dbReference>
<organism evidence="11 12">
    <name type="scientific">Ceratobasidium theobromae</name>
    <dbReference type="NCBI Taxonomy" id="1582974"/>
    <lineage>
        <taxon>Eukaryota</taxon>
        <taxon>Fungi</taxon>
        <taxon>Dikarya</taxon>
        <taxon>Basidiomycota</taxon>
        <taxon>Agaricomycotina</taxon>
        <taxon>Agaricomycetes</taxon>
        <taxon>Cantharellales</taxon>
        <taxon>Ceratobasidiaceae</taxon>
        <taxon>Ceratobasidium</taxon>
    </lineage>
</organism>
<gene>
    <name evidence="11" type="ORF">CTheo_2666</name>
</gene>
<evidence type="ECO:0000313" key="11">
    <source>
        <dbReference type="EMBL" id="KAB5593940.1"/>
    </source>
</evidence>
<comment type="function">
    <text evidence="10">Catalyzes two activities which are involved in the cyclic version of arginine biosynthesis: the synthesis of acetylglutamate from glutamate and acetyl-CoA, and of ornithine by transacetylation between acetylornithine and glutamate.</text>
</comment>
<feature type="site" description="Involved in the stabilization of negative charge on the oxyanion by the formation of the oxyanion hole" evidence="10">
    <location>
        <position position="132"/>
    </location>
</feature>
<feature type="binding site" evidence="10">
    <location>
        <position position="199"/>
    </location>
    <ligand>
        <name>substrate</name>
    </ligand>
</feature>
<comment type="caution">
    <text evidence="11">The sequence shown here is derived from an EMBL/GenBank/DDBJ whole genome shotgun (WGS) entry which is preliminary data.</text>
</comment>
<feature type="active site" description="Nucleophile" evidence="10">
    <location>
        <position position="217"/>
    </location>
</feature>
<comment type="catalytic activity">
    <reaction evidence="10">
        <text>N(2)-acetyl-L-ornithine + L-glutamate = N-acetyl-L-glutamate + L-ornithine</text>
        <dbReference type="Rhea" id="RHEA:15349"/>
        <dbReference type="ChEBI" id="CHEBI:29985"/>
        <dbReference type="ChEBI" id="CHEBI:44337"/>
        <dbReference type="ChEBI" id="CHEBI:46911"/>
        <dbReference type="ChEBI" id="CHEBI:57805"/>
        <dbReference type="EC" id="2.3.1.35"/>
    </reaction>
</comment>
<keyword evidence="8 10" id="KW-0511">Multifunctional enzyme</keyword>
<dbReference type="Pfam" id="PF01960">
    <property type="entry name" value="ArgJ"/>
    <property type="match status" value="1"/>
</dbReference>
<dbReference type="GO" id="GO:0006592">
    <property type="term" value="P:ornithine biosynthetic process"/>
    <property type="evidence" value="ECO:0007669"/>
    <property type="project" value="TreeGrafter"/>
</dbReference>
<dbReference type="InterPro" id="IPR002813">
    <property type="entry name" value="Arg_biosynth_ArgJ"/>
</dbReference>
<protein>
    <recommendedName>
        <fullName evidence="10">Arginine biosynthesis bifunctional protein ArgJ, mitochondrial</fullName>
    </recommendedName>
    <domain>
        <recommendedName>
            <fullName evidence="10">Glutamate N-acetyltransferase</fullName>
            <shortName evidence="10">GAT</shortName>
            <ecNumber evidence="10">2.3.1.35</ecNumber>
        </recommendedName>
        <alternativeName>
            <fullName evidence="10">Ornithine acetyltransferase</fullName>
            <shortName evidence="10">OATase</shortName>
        </alternativeName>
        <alternativeName>
            <fullName evidence="10">Ornithine transacetylase</fullName>
        </alternativeName>
    </domain>
    <domain>
        <recommendedName>
            <fullName evidence="10">Amino-acid acetyltransferase</fullName>
            <ecNumber evidence="10">2.3.1.1</ecNumber>
        </recommendedName>
        <alternativeName>
            <fullName evidence="10">N-acetylglutamate synthase</fullName>
            <shortName evidence="10">AGS</shortName>
        </alternativeName>
    </domain>
    <component>
        <recommendedName>
            <fullName evidence="10">Arginine biosynthesis bifunctional protein ArgJ alpha chain</fullName>
        </recommendedName>
    </component>
    <component>
        <recommendedName>
            <fullName evidence="10">Arginine biosynthesis bifunctional protein ArgJ beta chain</fullName>
        </recommendedName>
    </component>
</protein>
<name>A0A5N5QQB8_9AGAM</name>
<keyword evidence="7 10" id="KW-0496">Mitochondrion</keyword>
<evidence type="ECO:0000256" key="8">
    <source>
        <dbReference type="ARBA" id="ARBA00023268"/>
    </source>
</evidence>
<evidence type="ECO:0000256" key="3">
    <source>
        <dbReference type="ARBA" id="ARBA00022571"/>
    </source>
</evidence>
<evidence type="ECO:0000256" key="4">
    <source>
        <dbReference type="ARBA" id="ARBA00022605"/>
    </source>
</evidence>
<feature type="binding site" evidence="10">
    <location>
        <position position="308"/>
    </location>
    <ligand>
        <name>substrate</name>
    </ligand>
</feature>
<dbReference type="PANTHER" id="PTHR23100:SF0">
    <property type="entry name" value="ARGININE BIOSYNTHESIS BIFUNCTIONAL PROTEIN ARGJ, MITOCHONDRIAL"/>
    <property type="match status" value="1"/>
</dbReference>
<evidence type="ECO:0000256" key="7">
    <source>
        <dbReference type="ARBA" id="ARBA00023128"/>
    </source>
</evidence>
<dbReference type="Gene3D" id="3.60.70.12">
    <property type="entry name" value="L-amino peptidase D-ALA esterase/amidase"/>
    <property type="match status" value="1"/>
</dbReference>
<evidence type="ECO:0000256" key="6">
    <source>
        <dbReference type="ARBA" id="ARBA00022813"/>
    </source>
</evidence>
<dbReference type="OrthoDB" id="2017946at2759"/>
<comment type="pathway">
    <text evidence="10">Amino-acid biosynthesis; L-arginine biosynthesis; L-ornithine and N-acetyl-L-glutamate from L-glutamate and N(2)-acetyl-L-ornithine (cyclic): step 1/1.</text>
</comment>
<proteinExistence type="inferred from homology"/>
<feature type="chain" id="PRO_5024519013" description="Arginine biosynthesis bifunctional protein ArgJ beta chain" evidence="10">
    <location>
        <begin position="217"/>
        <end position="448"/>
    </location>
</feature>
<evidence type="ECO:0000256" key="5">
    <source>
        <dbReference type="ARBA" id="ARBA00022679"/>
    </source>
</evidence>
<dbReference type="UniPathway" id="UPA00068">
    <property type="reaction ID" value="UER00106"/>
</dbReference>
<comment type="PTM">
    <text evidence="10">The alpha and beta chains are autoproteolytically processed from a single precursor protein within the mitochondrion.</text>
</comment>
<accession>A0A5N5QQB8</accession>
<dbReference type="EC" id="2.3.1.35" evidence="10"/>
<evidence type="ECO:0000256" key="1">
    <source>
        <dbReference type="ARBA" id="ARBA00004305"/>
    </source>
</evidence>
<dbReference type="InterPro" id="IPR016117">
    <property type="entry name" value="ArgJ-like_dom_sf"/>
</dbReference>
<dbReference type="Gene3D" id="3.10.20.340">
    <property type="entry name" value="ArgJ beta chain, C-terminal domain"/>
    <property type="match status" value="1"/>
</dbReference>
<dbReference type="InterPro" id="IPR042195">
    <property type="entry name" value="ArgJ_beta_C"/>
</dbReference>
<feature type="binding site" evidence="10">
    <location>
        <position position="217"/>
    </location>
    <ligand>
        <name>substrate</name>
    </ligand>
</feature>
<dbReference type="PANTHER" id="PTHR23100">
    <property type="entry name" value="ARGININE BIOSYNTHESIS BIFUNCTIONAL PROTEIN ARGJ"/>
    <property type="match status" value="1"/>
</dbReference>
<keyword evidence="6 10" id="KW-0068">Autocatalytic cleavage</keyword>
<feature type="site" description="Involved in the stabilization of negative charge on the oxyanion by the formation of the oxyanion hole" evidence="10">
    <location>
        <position position="133"/>
    </location>
</feature>
<dbReference type="SUPFAM" id="SSF56266">
    <property type="entry name" value="DmpA/ArgJ-like"/>
    <property type="match status" value="1"/>
</dbReference>
<dbReference type="HAMAP" id="MF_01106">
    <property type="entry name" value="ArgJ"/>
    <property type="match status" value="1"/>
</dbReference>
<dbReference type="FunFam" id="3.30.2330.10:FF:000001">
    <property type="entry name" value="Arginine biosynthesis bifunctional protein ArgJ, mitochondrial"/>
    <property type="match status" value="1"/>
</dbReference>
<keyword evidence="5 10" id="KW-0808">Transferase</keyword>
<feature type="site" description="Cleavage; by autolysis" evidence="10">
    <location>
        <begin position="216"/>
        <end position="217"/>
    </location>
</feature>
<comment type="subunit">
    <text evidence="10">Heterodimer of an alpha and a beta chain.</text>
</comment>
<dbReference type="EMBL" id="SSOP01000028">
    <property type="protein sequence ID" value="KAB5593940.1"/>
    <property type="molecule type" value="Genomic_DNA"/>
</dbReference>
<feature type="binding site" evidence="10">
    <location>
        <position position="448"/>
    </location>
    <ligand>
        <name>substrate</name>
    </ligand>
</feature>
<evidence type="ECO:0000256" key="9">
    <source>
        <dbReference type="ARBA" id="ARBA00023315"/>
    </source>
</evidence>
<dbReference type="FunFam" id="3.10.20.340:FF:000002">
    <property type="entry name" value="Arginine biosynthesis bifunctional protein ArgJ, mitochondrial"/>
    <property type="match status" value="1"/>
</dbReference>
<evidence type="ECO:0000256" key="10">
    <source>
        <dbReference type="HAMAP-Rule" id="MF_03124"/>
    </source>
</evidence>
<feature type="chain" id="PRO_5024519012" description="Arginine biosynthesis bifunctional protein ArgJ alpha chain" evidence="10">
    <location>
        <begin position="1"/>
        <end position="216"/>
    </location>
</feature>
<keyword evidence="9 10" id="KW-0012">Acyltransferase</keyword>
<keyword evidence="4 10" id="KW-0028">Amino-acid biosynthesis</keyword>
<dbReference type="GO" id="GO:0004358">
    <property type="term" value="F:L-glutamate N-acetyltransferase activity, acting on acetyl-L-ornithine as donor"/>
    <property type="evidence" value="ECO:0007669"/>
    <property type="project" value="UniProtKB-UniRule"/>
</dbReference>
<reference evidence="11 12" key="1">
    <citation type="journal article" date="2019" name="Fungal Biol. Biotechnol.">
        <title>Draft genome sequence of fastidious pathogen Ceratobasidium theobromae, which causes vascular-streak dieback in Theobroma cacao.</title>
        <authorList>
            <person name="Ali S.S."/>
            <person name="Asman A."/>
            <person name="Shao J."/>
            <person name="Firmansyah A.P."/>
            <person name="Susilo A.W."/>
            <person name="Rosmana A."/>
            <person name="McMahon P."/>
            <person name="Junaid M."/>
            <person name="Guest D."/>
            <person name="Kheng T.Y."/>
            <person name="Meinhardt L.W."/>
            <person name="Bailey B.A."/>
        </authorList>
    </citation>
    <scope>NUCLEOTIDE SEQUENCE [LARGE SCALE GENOMIC DNA]</scope>
    <source>
        <strain evidence="11 12">CT2</strain>
    </source>
</reference>
<evidence type="ECO:0000313" key="12">
    <source>
        <dbReference type="Proteomes" id="UP000383932"/>
    </source>
</evidence>
<sequence length="448" mass="47748">MPRKAPSKVHLHQPIPDNHFPRGYIASSVHAGVKKKEGVLDLGVLISTSPQTSGAACFTRNAFKAAPVQVSTEVLNISGGRARALVVNSGCANAVTGVRGMENAWAMVAKTDALAREVTQSGGKYETLVMSTGVIGQHLPIDKITTALSGDDLKSGLGFSFGHWEGLAHAFMTTDTFPKLRARKFNLRGKDVRIAGIDKGAGMIHPNMGPPGLPHATLLGAIATDAGVTPRSLQSALTYAIDRSFNSISVDGDMSTNDTVVAFANGAAFDKGAEEIDQETHPEEYIQFRDELTSFATELASLVVRDGEGATKFVTVTVEGAPTYEDAHKVASTISTSPLVKTALYGEDANWGRILCAVGYSFLPSGTPIDPTKVTVSFVPDQGSPDPTPLVLLKNGEPEPPNEERASEIIQREDLIIRVQLGLGSESANYYTCDFSHEYVTINGDYRS</sequence>
<dbReference type="CDD" id="cd02152">
    <property type="entry name" value="OAT"/>
    <property type="match status" value="1"/>
</dbReference>
<comment type="catalytic activity">
    <reaction evidence="10">
        <text>L-glutamate + acetyl-CoA = N-acetyl-L-glutamate + CoA + H(+)</text>
        <dbReference type="Rhea" id="RHEA:24292"/>
        <dbReference type="ChEBI" id="CHEBI:15378"/>
        <dbReference type="ChEBI" id="CHEBI:29985"/>
        <dbReference type="ChEBI" id="CHEBI:44337"/>
        <dbReference type="ChEBI" id="CHEBI:57287"/>
        <dbReference type="ChEBI" id="CHEBI:57288"/>
        <dbReference type="EC" id="2.3.1.1"/>
    </reaction>
</comment>
<dbReference type="GO" id="GO:0004042">
    <property type="term" value="F:L-glutamate N-acetyltransferase activity"/>
    <property type="evidence" value="ECO:0007669"/>
    <property type="project" value="UniProtKB-UniRule"/>
</dbReference>
<keyword evidence="12" id="KW-1185">Reference proteome</keyword>
<feature type="binding site" evidence="10">
    <location>
        <position position="173"/>
    </location>
    <ligand>
        <name>substrate</name>
    </ligand>
</feature>
<dbReference type="NCBIfam" id="TIGR00120">
    <property type="entry name" value="ArgJ"/>
    <property type="match status" value="1"/>
</dbReference>
<dbReference type="Proteomes" id="UP000383932">
    <property type="component" value="Unassembled WGS sequence"/>
</dbReference>
<keyword evidence="3 10" id="KW-0055">Arginine biosynthesis</keyword>
<dbReference type="Gene3D" id="3.30.2330.10">
    <property type="entry name" value="arginine biosynthesis bifunctional protein suprefamily"/>
    <property type="match status" value="1"/>
</dbReference>
<dbReference type="NCBIfam" id="NF003802">
    <property type="entry name" value="PRK05388.1"/>
    <property type="match status" value="1"/>
</dbReference>